<organism evidence="2 3">
    <name type="scientific">Cirrhinus mrigala</name>
    <name type="common">Mrigala</name>
    <dbReference type="NCBI Taxonomy" id="683832"/>
    <lineage>
        <taxon>Eukaryota</taxon>
        <taxon>Metazoa</taxon>
        <taxon>Chordata</taxon>
        <taxon>Craniata</taxon>
        <taxon>Vertebrata</taxon>
        <taxon>Euteleostomi</taxon>
        <taxon>Actinopterygii</taxon>
        <taxon>Neopterygii</taxon>
        <taxon>Teleostei</taxon>
        <taxon>Ostariophysi</taxon>
        <taxon>Cypriniformes</taxon>
        <taxon>Cyprinidae</taxon>
        <taxon>Labeoninae</taxon>
        <taxon>Labeonini</taxon>
        <taxon>Cirrhinus</taxon>
    </lineage>
</organism>
<dbReference type="PANTHER" id="PTHR18898">
    <property type="entry name" value="NUCLEOPROTEIN TPR-RELATED"/>
    <property type="match status" value="1"/>
</dbReference>
<dbReference type="EMBL" id="JAMKFB020000002">
    <property type="protein sequence ID" value="KAL0200473.1"/>
    <property type="molecule type" value="Genomic_DNA"/>
</dbReference>
<gene>
    <name evidence="2" type="ORF">M9458_003660</name>
</gene>
<evidence type="ECO:0000313" key="3">
    <source>
        <dbReference type="Proteomes" id="UP001529510"/>
    </source>
</evidence>
<dbReference type="PANTHER" id="PTHR18898:SF3">
    <property type="entry name" value="NUCLEOPROTEIN TPR"/>
    <property type="match status" value="1"/>
</dbReference>
<name>A0ABD0RPZ8_CIRMR</name>
<comment type="caution">
    <text evidence="2">The sequence shown here is derived from an EMBL/GenBank/DDBJ whole genome shotgun (WGS) entry which is preliminary data.</text>
</comment>
<reference evidence="2 3" key="1">
    <citation type="submission" date="2024-05" db="EMBL/GenBank/DDBJ databases">
        <title>Genome sequencing and assembly of Indian major carp, Cirrhinus mrigala (Hamilton, 1822).</title>
        <authorList>
            <person name="Mohindra V."/>
            <person name="Chowdhury L.M."/>
            <person name="Lal K."/>
            <person name="Jena J.K."/>
        </authorList>
    </citation>
    <scope>NUCLEOTIDE SEQUENCE [LARGE SCALE GENOMIC DNA]</scope>
    <source>
        <strain evidence="2">CM1030</strain>
        <tissue evidence="2">Blood</tissue>
    </source>
</reference>
<keyword evidence="3" id="KW-1185">Reference proteome</keyword>
<feature type="region of interest" description="Disordered" evidence="1">
    <location>
        <begin position="1"/>
        <end position="91"/>
    </location>
</feature>
<feature type="non-terminal residue" evidence="2">
    <location>
        <position position="1"/>
    </location>
</feature>
<evidence type="ECO:0000313" key="2">
    <source>
        <dbReference type="EMBL" id="KAL0200473.1"/>
    </source>
</evidence>
<proteinExistence type="predicted"/>
<dbReference type="Proteomes" id="UP001529510">
    <property type="component" value="Unassembled WGS sequence"/>
</dbReference>
<sequence length="140" mass="14584">TSEPPTANIKPTPVAAAPSKPSPIAGSKSTPRASIRPMITPAPVTTPTPTATVMPTTQVETQEGMSEGPMEHVTVYGSTSGSVRSTSPNIQTTQPILSLQQSQATAFVQPTQQQTTQEPATTIMEAVHSSQMERPSTSTA</sequence>
<evidence type="ECO:0000256" key="1">
    <source>
        <dbReference type="SAM" id="MobiDB-lite"/>
    </source>
</evidence>
<protein>
    <submittedName>
        <fullName evidence="2">Uncharacterized protein</fullName>
    </submittedName>
</protein>
<feature type="non-terminal residue" evidence="2">
    <location>
        <position position="140"/>
    </location>
</feature>
<feature type="compositionally biased region" description="Polar residues" evidence="1">
    <location>
        <begin position="76"/>
        <end position="91"/>
    </location>
</feature>
<feature type="compositionally biased region" description="Low complexity" evidence="1">
    <location>
        <begin position="37"/>
        <end position="57"/>
    </location>
</feature>
<accession>A0ABD0RPZ8</accession>
<dbReference type="AlphaFoldDB" id="A0ABD0RPZ8"/>